<feature type="transmembrane region" description="Helical" evidence="5">
    <location>
        <begin position="79"/>
        <end position="99"/>
    </location>
</feature>
<keyword evidence="3 5" id="KW-1133">Transmembrane helix</keyword>
<name>A0A031JSG9_9SPHN</name>
<dbReference type="InterPro" id="IPR002523">
    <property type="entry name" value="MgTranspt_CorA/ZnTranspt_ZntB"/>
</dbReference>
<dbReference type="Pfam" id="PF01544">
    <property type="entry name" value="CorA"/>
    <property type="match status" value="1"/>
</dbReference>
<evidence type="ECO:0000256" key="3">
    <source>
        <dbReference type="ARBA" id="ARBA00022989"/>
    </source>
</evidence>
<dbReference type="PATRIC" id="fig|158500.4.peg.3741"/>
<keyword evidence="2 5" id="KW-0812">Transmembrane</keyword>
<reference evidence="6 7" key="1">
    <citation type="submission" date="2014-03" db="EMBL/GenBank/DDBJ databases">
        <title>Whole genome sequence of Novosphingobium resinovorum KF1.</title>
        <authorList>
            <person name="Gan H.M."/>
            <person name="Gan H.Y."/>
            <person name="Chew T.H."/>
            <person name="Savka M.A."/>
        </authorList>
    </citation>
    <scope>NUCLEOTIDE SEQUENCE [LARGE SCALE GENOMIC DNA]</scope>
    <source>
        <strain evidence="6 7">KF1</strain>
    </source>
</reference>
<proteinExistence type="predicted"/>
<dbReference type="PANTHER" id="PTHR46494:SF1">
    <property type="entry name" value="CORA FAMILY METAL ION TRANSPORTER (EUROFUNG)"/>
    <property type="match status" value="1"/>
</dbReference>
<dbReference type="InterPro" id="IPR045863">
    <property type="entry name" value="CorA_TM1_TM2"/>
</dbReference>
<evidence type="ECO:0000313" key="6">
    <source>
        <dbReference type="EMBL" id="EZP79885.1"/>
    </source>
</evidence>
<protein>
    <submittedName>
        <fullName evidence="6">Magnesium transport protein CorA</fullName>
    </submittedName>
</protein>
<dbReference type="GO" id="GO:0000287">
    <property type="term" value="F:magnesium ion binding"/>
    <property type="evidence" value="ECO:0007669"/>
    <property type="project" value="TreeGrafter"/>
</dbReference>
<dbReference type="AlphaFoldDB" id="A0A031JSG9"/>
<organism evidence="6 7">
    <name type="scientific">Novosphingobium resinovorum</name>
    <dbReference type="NCBI Taxonomy" id="158500"/>
    <lineage>
        <taxon>Bacteria</taxon>
        <taxon>Pseudomonadati</taxon>
        <taxon>Pseudomonadota</taxon>
        <taxon>Alphaproteobacteria</taxon>
        <taxon>Sphingomonadales</taxon>
        <taxon>Sphingomonadaceae</taxon>
        <taxon>Novosphingobium</taxon>
    </lineage>
</organism>
<dbReference type="GO" id="GO:0050897">
    <property type="term" value="F:cobalt ion binding"/>
    <property type="evidence" value="ECO:0007669"/>
    <property type="project" value="TreeGrafter"/>
</dbReference>
<dbReference type="eggNOG" id="COG0598">
    <property type="taxonomic scope" value="Bacteria"/>
</dbReference>
<dbReference type="GO" id="GO:0015095">
    <property type="term" value="F:magnesium ion transmembrane transporter activity"/>
    <property type="evidence" value="ECO:0007669"/>
    <property type="project" value="TreeGrafter"/>
</dbReference>
<comment type="subcellular location">
    <subcellularLocation>
        <location evidence="1">Cell membrane</location>
        <topology evidence="1">Multi-pass membrane protein</topology>
    </subcellularLocation>
</comment>
<evidence type="ECO:0000256" key="4">
    <source>
        <dbReference type="ARBA" id="ARBA00023136"/>
    </source>
</evidence>
<feature type="transmembrane region" description="Helical" evidence="5">
    <location>
        <begin position="111"/>
        <end position="131"/>
    </location>
</feature>
<evidence type="ECO:0000256" key="2">
    <source>
        <dbReference type="ARBA" id="ARBA00022692"/>
    </source>
</evidence>
<dbReference type="GO" id="GO:0015087">
    <property type="term" value="F:cobalt ion transmembrane transporter activity"/>
    <property type="evidence" value="ECO:0007669"/>
    <property type="project" value="TreeGrafter"/>
</dbReference>
<gene>
    <name evidence="6" type="primary">corA</name>
    <name evidence="6" type="ORF">BV97_03668</name>
</gene>
<dbReference type="Proteomes" id="UP000024329">
    <property type="component" value="Unassembled WGS sequence"/>
</dbReference>
<keyword evidence="4 5" id="KW-0472">Membrane</keyword>
<dbReference type="Gene3D" id="1.20.58.340">
    <property type="entry name" value="Magnesium transport protein CorA, transmembrane region"/>
    <property type="match status" value="2"/>
</dbReference>
<dbReference type="PANTHER" id="PTHR46494">
    <property type="entry name" value="CORA FAMILY METAL ION TRANSPORTER (EUROFUNG)"/>
    <property type="match status" value="1"/>
</dbReference>
<comment type="caution">
    <text evidence="6">The sequence shown here is derived from an EMBL/GenBank/DDBJ whole genome shotgun (WGS) entry which is preliminary data.</text>
</comment>
<evidence type="ECO:0000313" key="7">
    <source>
        <dbReference type="Proteomes" id="UP000024329"/>
    </source>
</evidence>
<dbReference type="SUPFAM" id="SSF144083">
    <property type="entry name" value="Magnesium transport protein CorA, transmembrane region"/>
    <property type="match status" value="1"/>
</dbReference>
<dbReference type="EMBL" id="JFYZ01000020">
    <property type="protein sequence ID" value="EZP79885.1"/>
    <property type="molecule type" value="Genomic_DNA"/>
</dbReference>
<dbReference type="GO" id="GO:0005886">
    <property type="term" value="C:plasma membrane"/>
    <property type="evidence" value="ECO:0007669"/>
    <property type="project" value="UniProtKB-SubCell"/>
</dbReference>
<sequence length="137" mass="15371">MRVSKLRAQLSSQRAIFYGFLRPDFAQNFDRAALGPFERLVSRYERAIDEVERTRDVVVGSFDLYTSITTQQTNDLVKVLTFLTAVIGFCAAVAGLLGMNFKLPLFESGMFGFEIVIAGLTAFGIASFVVAKWRKWV</sequence>
<evidence type="ECO:0000256" key="1">
    <source>
        <dbReference type="ARBA" id="ARBA00004651"/>
    </source>
</evidence>
<accession>A0A031JSG9</accession>
<evidence type="ECO:0000256" key="5">
    <source>
        <dbReference type="SAM" id="Phobius"/>
    </source>
</evidence>